<dbReference type="SUPFAM" id="SSF52821">
    <property type="entry name" value="Rhodanese/Cell cycle control phosphatase"/>
    <property type="match status" value="2"/>
</dbReference>
<dbReference type="PANTHER" id="PTHR11364">
    <property type="entry name" value="THIOSULFATE SULFERTANSFERASE"/>
    <property type="match status" value="1"/>
</dbReference>
<dbReference type="GO" id="GO:0016784">
    <property type="term" value="F:3-mercaptopyruvate sulfurtransferase activity"/>
    <property type="evidence" value="ECO:0007669"/>
    <property type="project" value="UniProtKB-EC"/>
</dbReference>
<keyword evidence="4" id="KW-0670">Pyruvate</keyword>
<proteinExistence type="predicted"/>
<dbReference type="Proteomes" id="UP000535437">
    <property type="component" value="Unassembled WGS sequence"/>
</dbReference>
<accession>A0A7Z0KD48</accession>
<dbReference type="EC" id="2.8.1.2" evidence="4"/>
<dbReference type="InterPro" id="IPR001763">
    <property type="entry name" value="Rhodanese-like_dom"/>
</dbReference>
<name>A0A7Z0KD48_9MICC</name>
<evidence type="ECO:0000256" key="2">
    <source>
        <dbReference type="ARBA" id="ARBA00022737"/>
    </source>
</evidence>
<evidence type="ECO:0000256" key="1">
    <source>
        <dbReference type="ARBA" id="ARBA00022679"/>
    </source>
</evidence>
<dbReference type="PANTHER" id="PTHR11364:SF27">
    <property type="entry name" value="SULFURTRANSFERASE"/>
    <property type="match status" value="1"/>
</dbReference>
<dbReference type="InterPro" id="IPR036873">
    <property type="entry name" value="Rhodanese-like_dom_sf"/>
</dbReference>
<reference evidence="4 5" key="1">
    <citation type="submission" date="2020-07" db="EMBL/GenBank/DDBJ databases">
        <title>Sequencing the genomes of 1000 actinobacteria strains.</title>
        <authorList>
            <person name="Klenk H.-P."/>
        </authorList>
    </citation>
    <scope>NUCLEOTIDE SEQUENCE [LARGE SCALE GENOMIC DNA]</scope>
    <source>
        <strain evidence="4 5">DSM 15475</strain>
    </source>
</reference>
<dbReference type="EMBL" id="JACCFY010000001">
    <property type="protein sequence ID" value="NYJ79282.1"/>
    <property type="molecule type" value="Genomic_DNA"/>
</dbReference>
<feature type="domain" description="Rhodanese" evidence="3">
    <location>
        <begin position="16"/>
        <end position="135"/>
    </location>
</feature>
<evidence type="ECO:0000259" key="3">
    <source>
        <dbReference type="PROSITE" id="PS50206"/>
    </source>
</evidence>
<comment type="caution">
    <text evidence="4">The sequence shown here is derived from an EMBL/GenBank/DDBJ whole genome shotgun (WGS) entry which is preliminary data.</text>
</comment>
<gene>
    <name evidence="4" type="ORF">HNR09_002693</name>
</gene>
<feature type="domain" description="Rhodanese" evidence="3">
    <location>
        <begin position="179"/>
        <end position="290"/>
    </location>
</feature>
<dbReference type="AlphaFoldDB" id="A0A7Z0KD48"/>
<dbReference type="GO" id="GO:0004792">
    <property type="term" value="F:thiosulfate-cyanide sulfurtransferase activity"/>
    <property type="evidence" value="ECO:0007669"/>
    <property type="project" value="UniProtKB-EC"/>
</dbReference>
<sequence>MPTLITADELHALLCSPVPPTVLDVRWRLDRPDGRQDHRAGHIPGAVFVDLDHELSAHGRPAAQGRHPLPDRATLQQAARRWGLRPGTTVVVHDDLQNLAAARAWWLLRRAGVQDVRVLDGALEAWRRAGLPLETGEVAPEPSTILLEDPLREPDGVPSAASVDRETVRRLSADLQTGRPAAGVLLDVRAPERFTGEHEPVDPRAGHIPGAVNLPTAGNVDDAGRFLPAEELRSRLHSAGAEEHRPVISYCGSGVNAAHATLAAHLAGFEAALYPGSFSQWAQDPELEVEVGS</sequence>
<keyword evidence="5" id="KW-1185">Reference proteome</keyword>
<protein>
    <submittedName>
        <fullName evidence="4">Thiosulfate/3-mercaptopyruvate sulfurtransferase</fullName>
        <ecNumber evidence="4">2.8.1.1</ecNumber>
        <ecNumber evidence="4">2.8.1.2</ecNumber>
    </submittedName>
</protein>
<keyword evidence="1 4" id="KW-0808">Transferase</keyword>
<keyword evidence="2" id="KW-0677">Repeat</keyword>
<dbReference type="PROSITE" id="PS50206">
    <property type="entry name" value="RHODANESE_3"/>
    <property type="match status" value="2"/>
</dbReference>
<dbReference type="CDD" id="cd01449">
    <property type="entry name" value="TST_Repeat_2"/>
    <property type="match status" value="1"/>
</dbReference>
<organism evidence="4 5">
    <name type="scientific">Nesterenkonia xinjiangensis</name>
    <dbReference type="NCBI Taxonomy" id="225327"/>
    <lineage>
        <taxon>Bacteria</taxon>
        <taxon>Bacillati</taxon>
        <taxon>Actinomycetota</taxon>
        <taxon>Actinomycetes</taxon>
        <taxon>Micrococcales</taxon>
        <taxon>Micrococcaceae</taxon>
        <taxon>Nesterenkonia</taxon>
    </lineage>
</organism>
<dbReference type="InterPro" id="IPR045078">
    <property type="entry name" value="TST/MPST-like"/>
</dbReference>
<dbReference type="EC" id="2.8.1.1" evidence="4"/>
<dbReference type="Gene3D" id="3.40.250.10">
    <property type="entry name" value="Rhodanese-like domain"/>
    <property type="match status" value="2"/>
</dbReference>
<dbReference type="CDD" id="cd01448">
    <property type="entry name" value="TST_Repeat_1"/>
    <property type="match status" value="1"/>
</dbReference>
<dbReference type="RefSeq" id="WP_179542519.1">
    <property type="nucleotide sequence ID" value="NZ_BAAALL010000001.1"/>
</dbReference>
<evidence type="ECO:0000313" key="5">
    <source>
        <dbReference type="Proteomes" id="UP000535437"/>
    </source>
</evidence>
<evidence type="ECO:0000313" key="4">
    <source>
        <dbReference type="EMBL" id="NYJ79282.1"/>
    </source>
</evidence>
<dbReference type="Pfam" id="PF00581">
    <property type="entry name" value="Rhodanese"/>
    <property type="match status" value="2"/>
</dbReference>
<dbReference type="SMART" id="SM00450">
    <property type="entry name" value="RHOD"/>
    <property type="match status" value="2"/>
</dbReference>